<dbReference type="Proteomes" id="UP000817658">
    <property type="component" value="Chromosome 1"/>
</dbReference>
<organism evidence="2">
    <name type="scientific">Oryza sativa subsp. japonica</name>
    <name type="common">Rice</name>
    <dbReference type="NCBI Taxonomy" id="39947"/>
    <lineage>
        <taxon>Eukaryota</taxon>
        <taxon>Viridiplantae</taxon>
        <taxon>Streptophyta</taxon>
        <taxon>Embryophyta</taxon>
        <taxon>Tracheophyta</taxon>
        <taxon>Spermatophyta</taxon>
        <taxon>Magnoliopsida</taxon>
        <taxon>Liliopsida</taxon>
        <taxon>Poales</taxon>
        <taxon>Poaceae</taxon>
        <taxon>BOP clade</taxon>
        <taxon>Oryzoideae</taxon>
        <taxon>Oryzeae</taxon>
        <taxon>Oryzinae</taxon>
        <taxon>Oryza</taxon>
        <taxon>Oryza sativa</taxon>
    </lineage>
</organism>
<feature type="region of interest" description="Disordered" evidence="1">
    <location>
        <begin position="27"/>
        <end position="46"/>
    </location>
</feature>
<dbReference type="EMBL" id="AP003562">
    <property type="protein sequence ID" value="BAD73579.1"/>
    <property type="molecule type" value="Genomic_DNA"/>
</dbReference>
<reference evidence="2" key="1">
    <citation type="journal article" date="2002" name="Nature">
        <title>The genome sequence and structure of rice chromosome 1.</title>
        <authorList>
            <person name="Sasaki T."/>
            <person name="Matsumoto T."/>
            <person name="Yamamoto K."/>
            <person name="Sakata K."/>
            <person name="Baba T."/>
            <person name="Katayose Y."/>
            <person name="Wu J."/>
            <person name="Niimura Y."/>
            <person name="Cheng Z."/>
            <person name="Nagamura Y."/>
            <person name="Antonio B.A."/>
            <person name="Kanamori H."/>
            <person name="Hosokawa S."/>
            <person name="Masukawa M."/>
            <person name="Arikawa K."/>
            <person name="Chiden Y."/>
            <person name="Hayashi M."/>
            <person name="Okamoto M."/>
            <person name="Ando T."/>
            <person name="Aoki H."/>
            <person name="Arita K."/>
            <person name="Hamada M."/>
            <person name="Harada C."/>
            <person name="Hijishita S."/>
            <person name="Honda M."/>
            <person name="Ichikawa Y."/>
            <person name="Idonuma A."/>
            <person name="Iijima M."/>
            <person name="Ikeda M."/>
            <person name="Ikeno M."/>
            <person name="Itoh S."/>
            <person name="Itoh T."/>
            <person name="Itoh Y."/>
            <person name="Itoh Y."/>
            <person name="Iwabuchi A."/>
            <person name="Kamiya K."/>
            <person name="Karasawa W."/>
            <person name="Katagiri S."/>
            <person name="Kikuta A."/>
            <person name="Kobayashi N."/>
            <person name="Kono I."/>
            <person name="Machita K."/>
            <person name="Maehara T."/>
            <person name="Mizuno H."/>
            <person name="Mizubayashi T."/>
            <person name="Mukai Y."/>
            <person name="Nagasaki H."/>
            <person name="Nakashima M."/>
            <person name="Nakama Y."/>
            <person name="Nakamichi Y."/>
            <person name="Nakamura M."/>
            <person name="Namiki N."/>
            <person name="Negishi M."/>
            <person name="Ohta I."/>
            <person name="Ono N."/>
            <person name="Saji S."/>
            <person name="Sakai K."/>
            <person name="Shibata M."/>
            <person name="Shimokawa T."/>
            <person name="Shomura A."/>
            <person name="Song J."/>
            <person name="Takazaki Y."/>
            <person name="Terasawa K."/>
            <person name="Tsuji K."/>
            <person name="Waki K."/>
            <person name="Yamagata H."/>
            <person name="Yamane H."/>
            <person name="Yoshiki S."/>
            <person name="Yoshihara R."/>
            <person name="Yukawa K."/>
            <person name="Zhong H."/>
            <person name="Iwama H."/>
            <person name="Endo T."/>
            <person name="Ito H."/>
            <person name="Hahn J.H."/>
            <person name="Kim H.I."/>
            <person name="Eun M.Y."/>
            <person name="Yano M."/>
            <person name="Jiang J."/>
            <person name="Gojobori T."/>
        </authorList>
    </citation>
    <scope>NUCLEOTIDE SEQUENCE [LARGE SCALE GENOMIC DNA]</scope>
</reference>
<protein>
    <submittedName>
        <fullName evidence="2">Uncharacterized protein</fullName>
    </submittedName>
</protein>
<evidence type="ECO:0000313" key="2">
    <source>
        <dbReference type="EMBL" id="BAD73579.1"/>
    </source>
</evidence>
<name>Q5QLZ1_ORYSJ</name>
<dbReference type="AlphaFoldDB" id="Q5QLZ1"/>
<gene>
    <name evidence="2" type="primary">B1108H10.27</name>
</gene>
<evidence type="ECO:0000256" key="1">
    <source>
        <dbReference type="SAM" id="MobiDB-lite"/>
    </source>
</evidence>
<proteinExistence type="predicted"/>
<accession>Q5QLZ1</accession>
<sequence>MQEGVLPNHGYKARTEFKARWVLKRREEKGRKKAQKKRYEDEPSSKMIQQPFPGNCARKLVVIYYDHRIIYKHIDTIVAFTQDYSKEGDNGCHVEASREGCQSWFGRTSGPPAGHSFSWVAAWWAPNMMYFDWAQF</sequence>